<evidence type="ECO:0000256" key="1">
    <source>
        <dbReference type="SAM" id="Phobius"/>
    </source>
</evidence>
<keyword evidence="3" id="KW-1185">Reference proteome</keyword>
<keyword evidence="1" id="KW-0472">Membrane</keyword>
<accession>A0A4V3QYH0</accession>
<dbReference type="OrthoDB" id="7549333at2"/>
<name>A0A4V3QYH0_9SPHN</name>
<gene>
    <name evidence="2" type="ORF">E5A73_16990</name>
</gene>
<reference evidence="2 3" key="1">
    <citation type="submission" date="2019-04" db="EMBL/GenBank/DDBJ databases">
        <title>Sphingomonas psychrotolerans sp. nov., isolated from soil in the Tianshan Mountains, Xinjiang, China.</title>
        <authorList>
            <person name="Luo Y."/>
            <person name="Sheng H."/>
        </authorList>
    </citation>
    <scope>NUCLEOTIDE SEQUENCE [LARGE SCALE GENOMIC DNA]</scope>
    <source>
        <strain evidence="2 3">ZFGT-11</strain>
    </source>
</reference>
<keyword evidence="1" id="KW-0812">Transmembrane</keyword>
<organism evidence="2 3">
    <name type="scientific">Sphingomonas gei</name>
    <dbReference type="NCBI Taxonomy" id="1395960"/>
    <lineage>
        <taxon>Bacteria</taxon>
        <taxon>Pseudomonadati</taxon>
        <taxon>Pseudomonadota</taxon>
        <taxon>Alphaproteobacteria</taxon>
        <taxon>Sphingomonadales</taxon>
        <taxon>Sphingomonadaceae</taxon>
        <taxon>Sphingomonas</taxon>
    </lineage>
</organism>
<dbReference type="RefSeq" id="WP_135965050.1">
    <property type="nucleotide sequence ID" value="NZ_SRXT01000007.1"/>
</dbReference>
<protein>
    <submittedName>
        <fullName evidence="2">Uncharacterized protein</fullName>
    </submittedName>
</protein>
<dbReference type="AlphaFoldDB" id="A0A4V3QYH0"/>
<comment type="caution">
    <text evidence="2">The sequence shown here is derived from an EMBL/GenBank/DDBJ whole genome shotgun (WGS) entry which is preliminary data.</text>
</comment>
<feature type="transmembrane region" description="Helical" evidence="1">
    <location>
        <begin position="13"/>
        <end position="31"/>
    </location>
</feature>
<sequence>MAASVRNPSAAKILGTLIAVIAGFFLGKLAWNSFENRPGKLEAEFETAVQNDPTMGPMFQAFRQYFPNDYAALKTEMVAQHRAGATPASLNLLGFNRMAAFRKAHVRELALAPSPELQAFQKSQAALMNGLAAESDKMCAQYTFSAIQPGSTPSPKVQKLLADIGAVQFRAIAAGQKTPAKRQVDTLAPADGEALVTQMKRAGLGDRQLAAFLDGSAARALSETDQCRTGVILTQALDRLPAEQAERVLAVMTAHS</sequence>
<proteinExistence type="predicted"/>
<evidence type="ECO:0000313" key="2">
    <source>
        <dbReference type="EMBL" id="TGX50122.1"/>
    </source>
</evidence>
<evidence type="ECO:0000313" key="3">
    <source>
        <dbReference type="Proteomes" id="UP000306147"/>
    </source>
</evidence>
<dbReference type="EMBL" id="SRXT01000007">
    <property type="protein sequence ID" value="TGX50122.1"/>
    <property type="molecule type" value="Genomic_DNA"/>
</dbReference>
<keyword evidence="1" id="KW-1133">Transmembrane helix</keyword>
<dbReference type="Proteomes" id="UP000306147">
    <property type="component" value="Unassembled WGS sequence"/>
</dbReference>